<keyword evidence="3 7" id="KW-0032">Aminotransferase</keyword>
<sequence>MSNVFHRHCHAKLPTIARGEGVYLFDNQGNQYLDACGGAAVSNLGHSHQAVKQAMLDQIEKVPFAHTGFFTSEASEQLAELICQQMPSQFNHVYLVSGGSEAVESALKMARQYFVECGKPEKKQFIARQQSYHGNTLGALAVGGNEWRREPFKPILHSSHHIAPCYAYRYQREDESELDYSLRAANELEAKILELGADSVMAFVAEPIVGATAGAVPATQGYFKRIREICDRYDVLLIMDEVMCGVGRSGSFFAFEQEQAVPDLVCMAKGLGAGYQPIGAVVANDRVYQAIASGSGFFQHGHTFMAHPVACAAAVATIQTIGDQKLLQAVNQQGAMLKRELESALSDFPYIGDIRGKGLFLGIELVADKVSKIPLPNSTLADKKIKQQAMKNGLMCYPMGGTIDGVNGHHILLAPPFIIERSHIDELVEKLTRTLREVSQKWQ</sequence>
<dbReference type="RefSeq" id="WP_171357907.1">
    <property type="nucleotide sequence ID" value="NZ_VTYN01000009.1"/>
</dbReference>
<evidence type="ECO:0000256" key="5">
    <source>
        <dbReference type="ARBA" id="ARBA00022898"/>
    </source>
</evidence>
<evidence type="ECO:0000256" key="6">
    <source>
        <dbReference type="RuleBase" id="RU003560"/>
    </source>
</evidence>
<evidence type="ECO:0000313" key="7">
    <source>
        <dbReference type="EMBL" id="NOH48524.1"/>
    </source>
</evidence>
<evidence type="ECO:0000256" key="1">
    <source>
        <dbReference type="ARBA" id="ARBA00001933"/>
    </source>
</evidence>
<dbReference type="FunFam" id="3.40.640.10:FF:000014">
    <property type="entry name" value="Adenosylmethionine-8-amino-7-oxononanoate aminotransferase, probable"/>
    <property type="match status" value="1"/>
</dbReference>
<proteinExistence type="inferred from homology"/>
<dbReference type="Gene3D" id="3.90.1150.10">
    <property type="entry name" value="Aspartate Aminotransferase, domain 1"/>
    <property type="match status" value="1"/>
</dbReference>
<comment type="cofactor">
    <cofactor evidence="1">
        <name>pyridoxal 5'-phosphate</name>
        <dbReference type="ChEBI" id="CHEBI:597326"/>
    </cofactor>
</comment>
<keyword evidence="4 7" id="KW-0808">Transferase</keyword>
<gene>
    <name evidence="7" type="ORF">F0262_10690</name>
</gene>
<comment type="similarity">
    <text evidence="2 6">Belongs to the class-III pyridoxal-phosphate-dependent aminotransferase family.</text>
</comment>
<dbReference type="GO" id="GO:0008483">
    <property type="term" value="F:transaminase activity"/>
    <property type="evidence" value="ECO:0007669"/>
    <property type="project" value="UniProtKB-KW"/>
</dbReference>
<dbReference type="GO" id="GO:0030170">
    <property type="term" value="F:pyridoxal phosphate binding"/>
    <property type="evidence" value="ECO:0007669"/>
    <property type="project" value="InterPro"/>
</dbReference>
<evidence type="ECO:0000256" key="2">
    <source>
        <dbReference type="ARBA" id="ARBA00008954"/>
    </source>
</evidence>
<dbReference type="PANTHER" id="PTHR43094">
    <property type="entry name" value="AMINOTRANSFERASE"/>
    <property type="match status" value="1"/>
</dbReference>
<dbReference type="PROSITE" id="PS00600">
    <property type="entry name" value="AA_TRANSFER_CLASS_3"/>
    <property type="match status" value="1"/>
</dbReference>
<dbReference type="Proteomes" id="UP000572072">
    <property type="component" value="Unassembled WGS sequence"/>
</dbReference>
<comment type="caution">
    <text evidence="7">The sequence shown here is derived from an EMBL/GenBank/DDBJ whole genome shotgun (WGS) entry which is preliminary data.</text>
</comment>
<dbReference type="InterPro" id="IPR015421">
    <property type="entry name" value="PyrdxlP-dep_Trfase_major"/>
</dbReference>
<keyword evidence="5 6" id="KW-0663">Pyridoxal phosphate</keyword>
<evidence type="ECO:0000256" key="3">
    <source>
        <dbReference type="ARBA" id="ARBA00022576"/>
    </source>
</evidence>
<dbReference type="NCBIfam" id="NF005685">
    <property type="entry name" value="PRK07483.1"/>
    <property type="match status" value="1"/>
</dbReference>
<dbReference type="Gene3D" id="3.40.640.10">
    <property type="entry name" value="Type I PLP-dependent aspartate aminotransferase-like (Major domain)"/>
    <property type="match status" value="1"/>
</dbReference>
<dbReference type="InterPro" id="IPR005814">
    <property type="entry name" value="Aminotrans_3"/>
</dbReference>
<dbReference type="InterPro" id="IPR015424">
    <property type="entry name" value="PyrdxlP-dep_Trfase"/>
</dbReference>
<dbReference type="Pfam" id="PF00202">
    <property type="entry name" value="Aminotran_3"/>
    <property type="match status" value="1"/>
</dbReference>
<reference evidence="7 8" key="1">
    <citation type="submission" date="2019-08" db="EMBL/GenBank/DDBJ databases">
        <title>Draft genome sequencing and comparative genomics of hatchery-associated Vibrios.</title>
        <authorList>
            <person name="Kehlet-Delgado H."/>
            <person name="Mueller R.S."/>
        </authorList>
    </citation>
    <scope>NUCLEOTIDE SEQUENCE [LARGE SCALE GENOMIC DNA]</scope>
    <source>
        <strain evidence="7 8">00-78-3</strain>
    </source>
</reference>
<dbReference type="InterPro" id="IPR049704">
    <property type="entry name" value="Aminotrans_3_PPA_site"/>
</dbReference>
<dbReference type="PANTHER" id="PTHR43094:SF1">
    <property type="entry name" value="AMINOTRANSFERASE CLASS-III"/>
    <property type="match status" value="1"/>
</dbReference>
<name>A0A7Y3Z8L0_9VIBR</name>
<organism evidence="7 8">
    <name type="scientific">Vibrio rotiferianus</name>
    <dbReference type="NCBI Taxonomy" id="190895"/>
    <lineage>
        <taxon>Bacteria</taxon>
        <taxon>Pseudomonadati</taxon>
        <taxon>Pseudomonadota</taxon>
        <taxon>Gammaproteobacteria</taxon>
        <taxon>Vibrionales</taxon>
        <taxon>Vibrionaceae</taxon>
        <taxon>Vibrio</taxon>
    </lineage>
</organism>
<accession>A0A7Y3Z8L0</accession>
<dbReference type="SUPFAM" id="SSF53383">
    <property type="entry name" value="PLP-dependent transferases"/>
    <property type="match status" value="1"/>
</dbReference>
<dbReference type="AlphaFoldDB" id="A0A7Y3Z8L0"/>
<dbReference type="PIRSF" id="PIRSF000521">
    <property type="entry name" value="Transaminase_4ab_Lys_Orn"/>
    <property type="match status" value="1"/>
</dbReference>
<dbReference type="EMBL" id="VTYN01000009">
    <property type="protein sequence ID" value="NOH48524.1"/>
    <property type="molecule type" value="Genomic_DNA"/>
</dbReference>
<evidence type="ECO:0000256" key="4">
    <source>
        <dbReference type="ARBA" id="ARBA00022679"/>
    </source>
</evidence>
<evidence type="ECO:0000313" key="8">
    <source>
        <dbReference type="Proteomes" id="UP000572072"/>
    </source>
</evidence>
<dbReference type="InterPro" id="IPR015422">
    <property type="entry name" value="PyrdxlP-dep_Trfase_small"/>
</dbReference>
<dbReference type="CDD" id="cd00610">
    <property type="entry name" value="OAT_like"/>
    <property type="match status" value="1"/>
</dbReference>
<dbReference type="GO" id="GO:0005829">
    <property type="term" value="C:cytosol"/>
    <property type="evidence" value="ECO:0007669"/>
    <property type="project" value="TreeGrafter"/>
</dbReference>
<protein>
    <submittedName>
        <fullName evidence="7">Aspartate aminotransferase family protein</fullName>
    </submittedName>
</protein>